<evidence type="ECO:0000313" key="1">
    <source>
        <dbReference type="EMBL" id="KAF8819339.1"/>
    </source>
</evidence>
<dbReference type="Proteomes" id="UP000823046">
    <property type="component" value="Unassembled WGS sequence"/>
</dbReference>
<sequence length="557" mass="62886">MDNCELMEPECITDEIPLLTGPDFHHFASDSLQEDTQHVSTTFFTEETVVEHSISDSNSHVCSDAKSADVCNIFAFETKNEEKSNSFASDTTLFYSEIPETKMEIPPSTSSDSKPVKDDSSFLRDFDAFKHLKEFAAYLKHTEELPQEFHFLQHQLLEVGTWHGIVLNAVDEGNLSKWEEIIDVGQLLYIELPGIKDLSKERPIKLGVAEQLLNEEIVDWIEGETTPCKRDLQERLLKAHRWIIKSHRPPFLQYLRLCLDESTFTESLRLMQTLLLNSEKLNVSKNATLSSLVSPSTEESLGPTSLYTDETSRIAMSDEDGCNEEGKISTTSPQEKKIASDTNRFSLPTASISRRRRGNGTIKMTSKEIFMQGGVITKDSSNLDVESGRSIEEEMTMEATQRPSPAEVDELCSTYQIFRLQIPYVKHFENLNMRWKKWQKRFKRAMDGSPGLAECLVVLQEAASLNDVLDISSWMTILQAKVKDAEIFNSRAQALLSRVYGASIDGEVAKSSFSVISLESLKKKSTVSTSDIQVVLSLPLPRNRADFSELVKLKTDH</sequence>
<feature type="non-terminal residue" evidence="1">
    <location>
        <position position="557"/>
    </location>
</feature>
<gene>
    <name evidence="1" type="ORF">IE077_001163</name>
</gene>
<dbReference type="EMBL" id="JADAQX010000807">
    <property type="protein sequence ID" value="KAF8819339.1"/>
    <property type="molecule type" value="Genomic_DNA"/>
</dbReference>
<name>A0ABQ7J5T9_9APIC</name>
<evidence type="ECO:0000313" key="2">
    <source>
        <dbReference type="Proteomes" id="UP000823046"/>
    </source>
</evidence>
<comment type="caution">
    <text evidence="1">The sequence shown here is derived from an EMBL/GenBank/DDBJ whole genome shotgun (WGS) entry which is preliminary data.</text>
</comment>
<protein>
    <submittedName>
        <fullName evidence="1">PLU-1 family protein</fullName>
    </submittedName>
</protein>
<organism evidence="1 2">
    <name type="scientific">Cardiosporidium cionae</name>
    <dbReference type="NCBI Taxonomy" id="476202"/>
    <lineage>
        <taxon>Eukaryota</taxon>
        <taxon>Sar</taxon>
        <taxon>Alveolata</taxon>
        <taxon>Apicomplexa</taxon>
        <taxon>Aconoidasida</taxon>
        <taxon>Nephromycida</taxon>
        <taxon>Cardiosporidium</taxon>
    </lineage>
</organism>
<keyword evidence="2" id="KW-1185">Reference proteome</keyword>
<accession>A0ABQ7J5T9</accession>
<reference evidence="1 2" key="1">
    <citation type="journal article" date="2020" name="bioRxiv">
        <title>Metabolic contributions of an alphaproteobacterial endosymbiont in the apicomplexan Cardiosporidium cionae.</title>
        <authorList>
            <person name="Hunter E.S."/>
            <person name="Paight C.J."/>
            <person name="Lane C.E."/>
        </authorList>
    </citation>
    <scope>NUCLEOTIDE SEQUENCE [LARGE SCALE GENOMIC DNA]</scope>
    <source>
        <strain evidence="1">ESH_2018</strain>
    </source>
</reference>
<proteinExistence type="predicted"/>